<comment type="caution">
    <text evidence="1">The sequence shown here is derived from an EMBL/GenBank/DDBJ whole genome shotgun (WGS) entry which is preliminary data.</text>
</comment>
<dbReference type="Proteomes" id="UP000838756">
    <property type="component" value="Unassembled WGS sequence"/>
</dbReference>
<sequence length="36" mass="4166">DGKVSLKEFVKLGKDFFTTEDETRVSKMFWGPLTEV</sequence>
<feature type="non-terminal residue" evidence="1">
    <location>
        <position position="1"/>
    </location>
</feature>
<dbReference type="Gene3D" id="1.10.238.10">
    <property type="entry name" value="EF-hand"/>
    <property type="match status" value="1"/>
</dbReference>
<accession>A0A8S4QKH7</accession>
<name>A0A8S4QKH7_9NEOP</name>
<dbReference type="EMBL" id="CAKXAJ010009680">
    <property type="protein sequence ID" value="CAH2211260.1"/>
    <property type="molecule type" value="Genomic_DNA"/>
</dbReference>
<gene>
    <name evidence="1" type="primary">jg25550</name>
    <name evidence="1" type="ORF">PAEG_LOCUS3091</name>
</gene>
<dbReference type="OrthoDB" id="7171495at2759"/>
<protein>
    <submittedName>
        <fullName evidence="1">Jg25550 protein</fullName>
    </submittedName>
</protein>
<proteinExistence type="predicted"/>
<evidence type="ECO:0000313" key="1">
    <source>
        <dbReference type="EMBL" id="CAH2211260.1"/>
    </source>
</evidence>
<dbReference type="AlphaFoldDB" id="A0A8S4QKH7"/>
<keyword evidence="2" id="KW-1185">Reference proteome</keyword>
<organism evidence="1 2">
    <name type="scientific">Pararge aegeria aegeria</name>
    <dbReference type="NCBI Taxonomy" id="348720"/>
    <lineage>
        <taxon>Eukaryota</taxon>
        <taxon>Metazoa</taxon>
        <taxon>Ecdysozoa</taxon>
        <taxon>Arthropoda</taxon>
        <taxon>Hexapoda</taxon>
        <taxon>Insecta</taxon>
        <taxon>Pterygota</taxon>
        <taxon>Neoptera</taxon>
        <taxon>Endopterygota</taxon>
        <taxon>Lepidoptera</taxon>
        <taxon>Glossata</taxon>
        <taxon>Ditrysia</taxon>
        <taxon>Papilionoidea</taxon>
        <taxon>Nymphalidae</taxon>
        <taxon>Satyrinae</taxon>
        <taxon>Satyrini</taxon>
        <taxon>Parargina</taxon>
        <taxon>Pararge</taxon>
    </lineage>
</organism>
<evidence type="ECO:0000313" key="2">
    <source>
        <dbReference type="Proteomes" id="UP000838756"/>
    </source>
</evidence>
<reference evidence="1" key="1">
    <citation type="submission" date="2022-03" db="EMBL/GenBank/DDBJ databases">
        <authorList>
            <person name="Lindestad O."/>
        </authorList>
    </citation>
    <scope>NUCLEOTIDE SEQUENCE</scope>
</reference>